<name>A0AAP6ZZU1_PAEAL</name>
<dbReference type="AlphaFoldDB" id="A0AAP6ZZU1"/>
<dbReference type="RefSeq" id="WP_171418544.1">
    <property type="nucleotide sequence ID" value="NZ_JABFOR010000034.1"/>
</dbReference>
<proteinExistence type="predicted"/>
<evidence type="ECO:0000313" key="1">
    <source>
        <dbReference type="EMBL" id="NOJ72964.1"/>
    </source>
</evidence>
<comment type="caution">
    <text evidence="1">The sequence shown here is derived from an EMBL/GenBank/DDBJ whole genome shotgun (WGS) entry which is preliminary data.</text>
</comment>
<dbReference type="SUPFAM" id="SSF55729">
    <property type="entry name" value="Acyl-CoA N-acyltransferases (Nat)"/>
    <property type="match status" value="1"/>
</dbReference>
<evidence type="ECO:0000313" key="2">
    <source>
        <dbReference type="Proteomes" id="UP000552038"/>
    </source>
</evidence>
<dbReference type="EMBL" id="JABFOR010000034">
    <property type="protein sequence ID" value="NOJ72964.1"/>
    <property type="molecule type" value="Genomic_DNA"/>
</dbReference>
<gene>
    <name evidence="1" type="ORF">HMI46_20700</name>
</gene>
<protein>
    <submittedName>
        <fullName evidence="1">Uncharacterized protein</fullName>
    </submittedName>
</protein>
<dbReference type="Proteomes" id="UP000552038">
    <property type="component" value="Unassembled WGS sequence"/>
</dbReference>
<sequence length="82" mass="9395">MIEFTIDCGDILLREYRIDDVEAICALTQEPAILEFFLDWNVSKELRLNWMTNYESISMGSRICITSFASMNGHVIGGRSEN</sequence>
<dbReference type="InterPro" id="IPR016181">
    <property type="entry name" value="Acyl_CoA_acyltransferase"/>
</dbReference>
<organism evidence="1 2">
    <name type="scientific">Paenibacillus alvei</name>
    <name type="common">Bacillus alvei</name>
    <dbReference type="NCBI Taxonomy" id="44250"/>
    <lineage>
        <taxon>Bacteria</taxon>
        <taxon>Bacillati</taxon>
        <taxon>Bacillota</taxon>
        <taxon>Bacilli</taxon>
        <taxon>Bacillales</taxon>
        <taxon>Paenibacillaceae</taxon>
        <taxon>Paenibacillus</taxon>
    </lineage>
</organism>
<reference evidence="1 2" key="1">
    <citation type="submission" date="2020-05" db="EMBL/GenBank/DDBJ databases">
        <title>Whole genome sequencing and identification of novel metabolites from Paenibacillus alvei strain JR949.</title>
        <authorList>
            <person name="Rajendhran J."/>
            <person name="Sree Pranav P."/>
            <person name="Mahalakshmi B."/>
            <person name="Karthikeyan R."/>
        </authorList>
    </citation>
    <scope>NUCLEOTIDE SEQUENCE [LARGE SCALE GENOMIC DNA]</scope>
    <source>
        <strain evidence="1 2">JR949</strain>
    </source>
</reference>
<accession>A0AAP6ZZU1</accession>
<dbReference type="Gene3D" id="3.40.630.30">
    <property type="match status" value="1"/>
</dbReference>